<evidence type="ECO:0000313" key="2">
    <source>
        <dbReference type="EMBL" id="KIK93537.1"/>
    </source>
</evidence>
<keyword evidence="3" id="KW-1185">Reference proteome</keyword>
<name>A0A0D0D962_9AGAM</name>
<protein>
    <submittedName>
        <fullName evidence="2">Uncharacterized protein</fullName>
    </submittedName>
</protein>
<evidence type="ECO:0000313" key="3">
    <source>
        <dbReference type="Proteomes" id="UP000054538"/>
    </source>
</evidence>
<dbReference type="HOGENOM" id="CLU_1876105_0_0_1"/>
<evidence type="ECO:0000256" key="1">
    <source>
        <dbReference type="SAM" id="MobiDB-lite"/>
    </source>
</evidence>
<feature type="compositionally biased region" description="Low complexity" evidence="1">
    <location>
        <begin position="52"/>
        <end position="64"/>
    </location>
</feature>
<organism evidence="2 3">
    <name type="scientific">Paxillus rubicundulus Ve08.2h10</name>
    <dbReference type="NCBI Taxonomy" id="930991"/>
    <lineage>
        <taxon>Eukaryota</taxon>
        <taxon>Fungi</taxon>
        <taxon>Dikarya</taxon>
        <taxon>Basidiomycota</taxon>
        <taxon>Agaricomycotina</taxon>
        <taxon>Agaricomycetes</taxon>
        <taxon>Agaricomycetidae</taxon>
        <taxon>Boletales</taxon>
        <taxon>Paxilineae</taxon>
        <taxon>Paxillaceae</taxon>
        <taxon>Paxillus</taxon>
    </lineage>
</organism>
<gene>
    <name evidence="2" type="ORF">PAXRUDRAFT_508598</name>
</gene>
<proteinExistence type="predicted"/>
<feature type="region of interest" description="Disordered" evidence="1">
    <location>
        <begin position="44"/>
        <end position="70"/>
    </location>
</feature>
<reference evidence="2 3" key="1">
    <citation type="submission" date="2014-04" db="EMBL/GenBank/DDBJ databases">
        <authorList>
            <consortium name="DOE Joint Genome Institute"/>
            <person name="Kuo A."/>
            <person name="Kohler A."/>
            <person name="Jargeat P."/>
            <person name="Nagy L.G."/>
            <person name="Floudas D."/>
            <person name="Copeland A."/>
            <person name="Barry K.W."/>
            <person name="Cichocki N."/>
            <person name="Veneault-Fourrey C."/>
            <person name="LaButti K."/>
            <person name="Lindquist E.A."/>
            <person name="Lipzen A."/>
            <person name="Lundell T."/>
            <person name="Morin E."/>
            <person name="Murat C."/>
            <person name="Sun H."/>
            <person name="Tunlid A."/>
            <person name="Henrissat B."/>
            <person name="Grigoriev I.V."/>
            <person name="Hibbett D.S."/>
            <person name="Martin F."/>
            <person name="Nordberg H.P."/>
            <person name="Cantor M.N."/>
            <person name="Hua S.X."/>
        </authorList>
    </citation>
    <scope>NUCLEOTIDE SEQUENCE [LARGE SCALE GENOMIC DNA]</scope>
    <source>
        <strain evidence="2 3">Ve08.2h10</strain>
    </source>
</reference>
<reference evidence="3" key="2">
    <citation type="submission" date="2015-01" db="EMBL/GenBank/DDBJ databases">
        <title>Evolutionary Origins and Diversification of the Mycorrhizal Mutualists.</title>
        <authorList>
            <consortium name="DOE Joint Genome Institute"/>
            <consortium name="Mycorrhizal Genomics Consortium"/>
            <person name="Kohler A."/>
            <person name="Kuo A."/>
            <person name="Nagy L.G."/>
            <person name="Floudas D."/>
            <person name="Copeland A."/>
            <person name="Barry K.W."/>
            <person name="Cichocki N."/>
            <person name="Veneault-Fourrey C."/>
            <person name="LaButti K."/>
            <person name="Lindquist E.A."/>
            <person name="Lipzen A."/>
            <person name="Lundell T."/>
            <person name="Morin E."/>
            <person name="Murat C."/>
            <person name="Riley R."/>
            <person name="Ohm R."/>
            <person name="Sun H."/>
            <person name="Tunlid A."/>
            <person name="Henrissat B."/>
            <person name="Grigoriev I.V."/>
            <person name="Hibbett D.S."/>
            <person name="Martin F."/>
        </authorList>
    </citation>
    <scope>NUCLEOTIDE SEQUENCE [LARGE SCALE GENOMIC DNA]</scope>
    <source>
        <strain evidence="3">Ve08.2h10</strain>
    </source>
</reference>
<accession>A0A0D0D962</accession>
<dbReference type="Proteomes" id="UP000054538">
    <property type="component" value="Unassembled WGS sequence"/>
</dbReference>
<dbReference type="AlphaFoldDB" id="A0A0D0D962"/>
<sequence length="136" mass="14803">MNSRYGSLDSSESLGDLAFLSLRVYLPLSRESIISDDAMTKMTTCHPPSPSSTPHTTCTPTLPSATSYTTPEARHSMGTIKVPLNSQLQLLSIGSHLQGHLSRRSCSNSGSQMERQYSYKHSIFPGHATWFNAAVG</sequence>
<dbReference type="InParanoid" id="A0A0D0D962"/>
<dbReference type="EMBL" id="KN825176">
    <property type="protein sequence ID" value="KIK93537.1"/>
    <property type="molecule type" value="Genomic_DNA"/>
</dbReference>